<keyword evidence="6" id="KW-0498">Mitosis</keyword>
<comment type="subcellular location">
    <subcellularLocation>
        <location evidence="2">Chromosome</location>
        <location evidence="2">Centromere</location>
    </subcellularLocation>
    <subcellularLocation>
        <location evidence="1">Nucleus</location>
    </subcellularLocation>
</comment>
<evidence type="ECO:0000259" key="11">
    <source>
        <dbReference type="Pfam" id="PF10444"/>
    </source>
</evidence>
<keyword evidence="5" id="KW-0132">Cell division</keyword>
<evidence type="ECO:0000256" key="4">
    <source>
        <dbReference type="ARBA" id="ARBA00022454"/>
    </source>
</evidence>
<dbReference type="PANTHER" id="PTHR16040:SF7">
    <property type="entry name" value="AUSTRALIN, ISOFORM A-RELATED"/>
    <property type="match status" value="1"/>
</dbReference>
<keyword evidence="13" id="KW-1185">Reference proteome</keyword>
<keyword evidence="4" id="KW-0158">Chromosome</keyword>
<gene>
    <name evidence="12" type="ORF">EPUL_000427</name>
</gene>
<comment type="caution">
    <text evidence="12">The sequence shown here is derived from an EMBL/GenBank/DDBJ whole genome shotgun (WGS) entry which is preliminary data.</text>
</comment>
<evidence type="ECO:0000313" key="12">
    <source>
        <dbReference type="EMBL" id="POS87071.1"/>
    </source>
</evidence>
<evidence type="ECO:0000256" key="7">
    <source>
        <dbReference type="ARBA" id="ARBA00023242"/>
    </source>
</evidence>
<sequence length="353" mass="39246">MPPKRTRNRKSNETTPSESVQRVLSPVKVTYSQNSPTILSGHRCQKPVKKIELSQAQKRALIQNLQLEITERARRLRAQYALQAQGLRTRVEIRINRIPVAVRRLRMGDLLLKYSEISKEDKVSQLKSDFKPLERIPPQTLSIASSIPQRGTKRMSDAISIDQENSNVENNSKRSRRHAPRIPASQVLSPRSANTHVAPKTTIRRVSPVKQAFARYISPQKPNSKVTTGTSSGILKSITSKVETRNDLKATQKTGIESSVVTGRGRRFPPSSNVQKLGRGRTSVVSQASDSSSSTVRKMAPTRKAPMREKQTQIKRGVLGAIKGIGSQKKAPAAEKTSDTSHTFGGRVLRKRK</sequence>
<evidence type="ECO:0000313" key="13">
    <source>
        <dbReference type="Proteomes" id="UP000237438"/>
    </source>
</evidence>
<dbReference type="AlphaFoldDB" id="A0A2S4PYF7"/>
<accession>A0A2S4PYF7</accession>
<feature type="region of interest" description="Disordered" evidence="10">
    <location>
        <begin position="1"/>
        <end position="24"/>
    </location>
</feature>
<organism evidence="12 13">
    <name type="scientific">Erysiphe pulchra</name>
    <dbReference type="NCBI Taxonomy" id="225359"/>
    <lineage>
        <taxon>Eukaryota</taxon>
        <taxon>Fungi</taxon>
        <taxon>Dikarya</taxon>
        <taxon>Ascomycota</taxon>
        <taxon>Pezizomycotina</taxon>
        <taxon>Leotiomycetes</taxon>
        <taxon>Erysiphales</taxon>
        <taxon>Erysiphaceae</taxon>
        <taxon>Erysiphe</taxon>
    </lineage>
</organism>
<feature type="compositionally biased region" description="Polar residues" evidence="10">
    <location>
        <begin position="186"/>
        <end position="195"/>
    </location>
</feature>
<evidence type="ECO:0000256" key="9">
    <source>
        <dbReference type="ARBA" id="ARBA00023328"/>
    </source>
</evidence>
<dbReference type="Proteomes" id="UP000237438">
    <property type="component" value="Unassembled WGS sequence"/>
</dbReference>
<dbReference type="PANTHER" id="PTHR16040">
    <property type="entry name" value="AUSTRALIN, ISOFORM A-RELATED"/>
    <property type="match status" value="1"/>
</dbReference>
<dbReference type="InterPro" id="IPR018867">
    <property type="entry name" value="Cell_div_borealin"/>
</dbReference>
<feature type="compositionally biased region" description="Low complexity" evidence="10">
    <location>
        <begin position="283"/>
        <end position="296"/>
    </location>
</feature>
<evidence type="ECO:0000256" key="6">
    <source>
        <dbReference type="ARBA" id="ARBA00022776"/>
    </source>
</evidence>
<feature type="region of interest" description="Disordered" evidence="10">
    <location>
        <begin position="262"/>
        <end position="353"/>
    </location>
</feature>
<dbReference type="GO" id="GO:0051301">
    <property type="term" value="P:cell division"/>
    <property type="evidence" value="ECO:0007669"/>
    <property type="project" value="UniProtKB-KW"/>
</dbReference>
<comment type="similarity">
    <text evidence="3">Belongs to the borealin family.</text>
</comment>
<keyword evidence="9" id="KW-0137">Centromere</keyword>
<proteinExistence type="inferred from homology"/>
<evidence type="ECO:0000256" key="10">
    <source>
        <dbReference type="SAM" id="MobiDB-lite"/>
    </source>
</evidence>
<dbReference type="GO" id="GO:0051233">
    <property type="term" value="C:spindle midzone"/>
    <property type="evidence" value="ECO:0007669"/>
    <property type="project" value="TreeGrafter"/>
</dbReference>
<evidence type="ECO:0000256" key="5">
    <source>
        <dbReference type="ARBA" id="ARBA00022618"/>
    </source>
</evidence>
<evidence type="ECO:0000256" key="3">
    <source>
        <dbReference type="ARBA" id="ARBA00009914"/>
    </source>
</evidence>
<dbReference type="GO" id="GO:0000070">
    <property type="term" value="P:mitotic sister chromatid segregation"/>
    <property type="evidence" value="ECO:0007669"/>
    <property type="project" value="TreeGrafter"/>
</dbReference>
<feature type="domain" description="Borealin N-terminal" evidence="11">
    <location>
        <begin position="57"/>
        <end position="111"/>
    </location>
</feature>
<dbReference type="GO" id="GO:0000775">
    <property type="term" value="C:chromosome, centromeric region"/>
    <property type="evidence" value="ECO:0007669"/>
    <property type="project" value="UniProtKB-SubCell"/>
</dbReference>
<evidence type="ECO:0000256" key="2">
    <source>
        <dbReference type="ARBA" id="ARBA00004584"/>
    </source>
</evidence>
<dbReference type="GO" id="GO:0032133">
    <property type="term" value="C:chromosome passenger complex"/>
    <property type="evidence" value="ECO:0007669"/>
    <property type="project" value="TreeGrafter"/>
</dbReference>
<evidence type="ECO:0000256" key="1">
    <source>
        <dbReference type="ARBA" id="ARBA00004123"/>
    </source>
</evidence>
<feature type="region of interest" description="Disordered" evidence="10">
    <location>
        <begin position="160"/>
        <end position="200"/>
    </location>
</feature>
<name>A0A2S4PYF7_9PEZI</name>
<feature type="compositionally biased region" description="Polar residues" evidence="10">
    <location>
        <begin position="13"/>
        <end position="22"/>
    </location>
</feature>
<dbReference type="OrthoDB" id="2392550at2759"/>
<dbReference type="Pfam" id="PF10444">
    <property type="entry name" value="Nbl1_Borealin_N"/>
    <property type="match status" value="1"/>
</dbReference>
<keyword evidence="7" id="KW-0539">Nucleus</keyword>
<dbReference type="EMBL" id="PEDP01000197">
    <property type="protein sequence ID" value="POS87071.1"/>
    <property type="molecule type" value="Genomic_DNA"/>
</dbReference>
<dbReference type="STRING" id="225359.A0A2S4PYF7"/>
<dbReference type="InterPro" id="IPR018851">
    <property type="entry name" value="Borealin_N"/>
</dbReference>
<reference evidence="12 13" key="1">
    <citation type="submission" date="2017-10" db="EMBL/GenBank/DDBJ databases">
        <title>Development of genomic resources for the powdery mildew, Erysiphe pulchra.</title>
        <authorList>
            <person name="Wadl P.A."/>
            <person name="Mack B.M."/>
            <person name="Moore G."/>
            <person name="Beltz S.B."/>
        </authorList>
    </citation>
    <scope>NUCLEOTIDE SEQUENCE [LARGE SCALE GENOMIC DNA]</scope>
    <source>
        <strain evidence="12">Cflorida</strain>
    </source>
</reference>
<keyword evidence="8" id="KW-0131">Cell cycle</keyword>
<dbReference type="GO" id="GO:0005634">
    <property type="term" value="C:nucleus"/>
    <property type="evidence" value="ECO:0007669"/>
    <property type="project" value="UniProtKB-SubCell"/>
</dbReference>
<evidence type="ECO:0000256" key="8">
    <source>
        <dbReference type="ARBA" id="ARBA00023306"/>
    </source>
</evidence>
<protein>
    <recommendedName>
        <fullName evidence="11">Borealin N-terminal domain-containing protein</fullName>
    </recommendedName>
</protein>